<name>A0A9N9HC28_9GLOM</name>
<proteinExistence type="predicted"/>
<feature type="non-terminal residue" evidence="2">
    <location>
        <position position="1"/>
    </location>
</feature>
<reference evidence="2" key="1">
    <citation type="submission" date="2021-06" db="EMBL/GenBank/DDBJ databases">
        <authorList>
            <person name="Kallberg Y."/>
            <person name="Tangrot J."/>
            <person name="Rosling A."/>
        </authorList>
    </citation>
    <scope>NUCLEOTIDE SEQUENCE</scope>
    <source>
        <strain evidence="2">BR232B</strain>
    </source>
</reference>
<feature type="compositionally biased region" description="Acidic residues" evidence="1">
    <location>
        <begin position="15"/>
        <end position="31"/>
    </location>
</feature>
<protein>
    <submittedName>
        <fullName evidence="2">4813_t:CDS:1</fullName>
    </submittedName>
</protein>
<accession>A0A9N9HC28</accession>
<feature type="compositionally biased region" description="Polar residues" evidence="1">
    <location>
        <begin position="1"/>
        <end position="11"/>
    </location>
</feature>
<evidence type="ECO:0000313" key="2">
    <source>
        <dbReference type="EMBL" id="CAG8662566.1"/>
    </source>
</evidence>
<keyword evidence="3" id="KW-1185">Reference proteome</keyword>
<feature type="region of interest" description="Disordered" evidence="1">
    <location>
        <begin position="1"/>
        <end position="44"/>
    </location>
</feature>
<evidence type="ECO:0000313" key="3">
    <source>
        <dbReference type="Proteomes" id="UP000789739"/>
    </source>
</evidence>
<gene>
    <name evidence="2" type="ORF">PBRASI_LOCUS10865</name>
</gene>
<dbReference type="Proteomes" id="UP000789739">
    <property type="component" value="Unassembled WGS sequence"/>
</dbReference>
<sequence length="44" mass="5059">QLAKATPTSKRVLNEQEDLDAGAEDEREEGEDGRNPIRLRVWHE</sequence>
<feature type="non-terminal residue" evidence="2">
    <location>
        <position position="44"/>
    </location>
</feature>
<dbReference type="EMBL" id="CAJVPI010003818">
    <property type="protein sequence ID" value="CAG8662566.1"/>
    <property type="molecule type" value="Genomic_DNA"/>
</dbReference>
<evidence type="ECO:0000256" key="1">
    <source>
        <dbReference type="SAM" id="MobiDB-lite"/>
    </source>
</evidence>
<comment type="caution">
    <text evidence="2">The sequence shown here is derived from an EMBL/GenBank/DDBJ whole genome shotgun (WGS) entry which is preliminary data.</text>
</comment>
<dbReference type="AlphaFoldDB" id="A0A9N9HC28"/>
<organism evidence="2 3">
    <name type="scientific">Paraglomus brasilianum</name>
    <dbReference type="NCBI Taxonomy" id="144538"/>
    <lineage>
        <taxon>Eukaryota</taxon>
        <taxon>Fungi</taxon>
        <taxon>Fungi incertae sedis</taxon>
        <taxon>Mucoromycota</taxon>
        <taxon>Glomeromycotina</taxon>
        <taxon>Glomeromycetes</taxon>
        <taxon>Paraglomerales</taxon>
        <taxon>Paraglomeraceae</taxon>
        <taxon>Paraglomus</taxon>
    </lineage>
</organism>